<evidence type="ECO:0000256" key="2">
    <source>
        <dbReference type="ARBA" id="ARBA00009156"/>
    </source>
</evidence>
<evidence type="ECO:0000313" key="15">
    <source>
        <dbReference type="EMBL" id="BAN02235.1"/>
    </source>
</evidence>
<dbReference type="OrthoDB" id="9805576at2"/>
<dbReference type="InterPro" id="IPR005999">
    <property type="entry name" value="Glycerol_kin"/>
</dbReference>
<protein>
    <recommendedName>
        <fullName evidence="3">glycerol kinase</fullName>
        <ecNumber evidence="3">2.7.1.30</ecNumber>
    </recommendedName>
    <alternativeName>
        <fullName evidence="9">ATP:glycerol 3-phosphotransferase</fullName>
    </alternativeName>
</protein>
<dbReference type="RefSeq" id="WP_015441482.1">
    <property type="nucleotide sequence ID" value="NC_020520.1"/>
</dbReference>
<feature type="domain" description="Carbohydrate kinase FGGY N-terminal" evidence="13">
    <location>
        <begin position="14"/>
        <end position="254"/>
    </location>
</feature>
<keyword evidence="6 12" id="KW-0418">Kinase</keyword>
<dbReference type="PIRSF" id="PIRSF000538">
    <property type="entry name" value="GlpK"/>
    <property type="match status" value="1"/>
</dbReference>
<accession>A0A6C7EAT4</accession>
<evidence type="ECO:0000256" key="12">
    <source>
        <dbReference type="RuleBase" id="RU003733"/>
    </source>
</evidence>
<evidence type="ECO:0000256" key="4">
    <source>
        <dbReference type="ARBA" id="ARBA00022679"/>
    </source>
</evidence>
<dbReference type="PROSITE" id="PS00933">
    <property type="entry name" value="FGGY_KINASES_1"/>
    <property type="match status" value="1"/>
</dbReference>
<feature type="domain" description="Carbohydrate kinase FGGY C-terminal" evidence="14">
    <location>
        <begin position="264"/>
        <end position="453"/>
    </location>
</feature>
<dbReference type="PANTHER" id="PTHR10196">
    <property type="entry name" value="SUGAR KINASE"/>
    <property type="match status" value="1"/>
</dbReference>
<evidence type="ECO:0000256" key="10">
    <source>
        <dbReference type="ARBA" id="ARBA00052101"/>
    </source>
</evidence>
<dbReference type="InterPro" id="IPR043129">
    <property type="entry name" value="ATPase_NBD"/>
</dbReference>
<dbReference type="Proteomes" id="UP000011863">
    <property type="component" value="Chromosome"/>
</dbReference>
<dbReference type="KEGG" id="aym:YM304_19210"/>
<evidence type="ECO:0000313" key="16">
    <source>
        <dbReference type="Proteomes" id="UP000011863"/>
    </source>
</evidence>
<dbReference type="NCBIfam" id="TIGR01311">
    <property type="entry name" value="glycerol_kin"/>
    <property type="match status" value="1"/>
</dbReference>
<comment type="pathway">
    <text evidence="1">Polyol metabolism; glycerol degradation via glycerol kinase pathway; sn-glycerol 3-phosphate from glycerol: step 1/1.</text>
</comment>
<dbReference type="GO" id="GO:0006072">
    <property type="term" value="P:glycerol-3-phosphate metabolic process"/>
    <property type="evidence" value="ECO:0007669"/>
    <property type="project" value="InterPro"/>
</dbReference>
<evidence type="ECO:0000256" key="1">
    <source>
        <dbReference type="ARBA" id="ARBA00005190"/>
    </source>
</evidence>
<dbReference type="PANTHER" id="PTHR10196:SF69">
    <property type="entry name" value="GLYCEROL KINASE"/>
    <property type="match status" value="1"/>
</dbReference>
<comment type="catalytic activity">
    <reaction evidence="10">
        <text>glycerol + ATP = sn-glycerol 3-phosphate + ADP + H(+)</text>
        <dbReference type="Rhea" id="RHEA:21644"/>
        <dbReference type="ChEBI" id="CHEBI:15378"/>
        <dbReference type="ChEBI" id="CHEBI:17754"/>
        <dbReference type="ChEBI" id="CHEBI:30616"/>
        <dbReference type="ChEBI" id="CHEBI:57597"/>
        <dbReference type="ChEBI" id="CHEBI:456216"/>
        <dbReference type="EC" id="2.7.1.30"/>
    </reaction>
</comment>
<keyword evidence="4 12" id="KW-0808">Transferase</keyword>
<dbReference type="EMBL" id="AP012057">
    <property type="protein sequence ID" value="BAN02235.1"/>
    <property type="molecule type" value="Genomic_DNA"/>
</dbReference>
<evidence type="ECO:0000259" key="13">
    <source>
        <dbReference type="Pfam" id="PF00370"/>
    </source>
</evidence>
<evidence type="ECO:0000256" key="5">
    <source>
        <dbReference type="ARBA" id="ARBA00022741"/>
    </source>
</evidence>
<dbReference type="AlphaFoldDB" id="A0A6C7EAT4"/>
<dbReference type="GO" id="GO:0005829">
    <property type="term" value="C:cytosol"/>
    <property type="evidence" value="ECO:0007669"/>
    <property type="project" value="UniProtKB-ARBA"/>
</dbReference>
<organism evidence="15 16">
    <name type="scientific">Ilumatobacter coccineus (strain NBRC 103263 / KCTC 29153 / YM16-304)</name>
    <dbReference type="NCBI Taxonomy" id="1313172"/>
    <lineage>
        <taxon>Bacteria</taxon>
        <taxon>Bacillati</taxon>
        <taxon>Actinomycetota</taxon>
        <taxon>Acidimicrobiia</taxon>
        <taxon>Acidimicrobiales</taxon>
        <taxon>Ilumatobacteraceae</taxon>
        <taxon>Ilumatobacter</taxon>
    </lineage>
</organism>
<dbReference type="InterPro" id="IPR000577">
    <property type="entry name" value="Carb_kinase_FGGY"/>
</dbReference>
<dbReference type="InterPro" id="IPR018484">
    <property type="entry name" value="FGGY_N"/>
</dbReference>
<keyword evidence="16" id="KW-1185">Reference proteome</keyword>
<dbReference type="InterPro" id="IPR018485">
    <property type="entry name" value="FGGY_C"/>
</dbReference>
<keyword evidence="5" id="KW-0547">Nucleotide-binding</keyword>
<sequence>MSEPNTDTTTADCVIAIDAGTTGVRSRAVFTDDSPTVASYREFTQHYPEPGWVEHDADEIWAAVVATLTEVVAEVGRDRVAAIGITNQRETVVAWNRATGKPYGTAIVWQDRRTAHRCDELEAAGHLDLVRERTGLVLDPYFSGTKFAWLLEHRDIPNDGDLALGTIDAWLIWNLTGGEVFATDVTNASRTMLCDIRSRAWDPDLCDLLGVPIDALPTIVASSGRIGVTSDACGVPAGIPVSGVAGDQQAALFGQACVEPGMAKNTYGTGSFVLLNVGETCPPPTAGMLTTVAWTLADGTTHYALEGAIFVTGAAIQWLRDGLNIIDDAGETGPLAESVTDTGGVYFVPALTGLGSPWWDPYARGAIVGITRGTGRAEIVRATVESMAYQTRDVVDAMVAASGTPIIDLRVDGGAAVMDLLCQFQADQLGVTVQRPVEQETTALGAAFLAGLAEGVWASTDDIGAAWTLDAQFEPTTDRAAGDALHANWLRAVERSRHWES</sequence>
<comment type="similarity">
    <text evidence="2 12">Belongs to the FGGY kinase family.</text>
</comment>
<evidence type="ECO:0000256" key="6">
    <source>
        <dbReference type="ARBA" id="ARBA00022777"/>
    </source>
</evidence>
<name>A0A6C7EAT4_ILUCY</name>
<dbReference type="InterPro" id="IPR018483">
    <property type="entry name" value="Carb_kinase_FGGY_CS"/>
</dbReference>
<evidence type="ECO:0000256" key="9">
    <source>
        <dbReference type="ARBA" id="ARBA00043149"/>
    </source>
</evidence>
<dbReference type="GO" id="GO:0019563">
    <property type="term" value="P:glycerol catabolic process"/>
    <property type="evidence" value="ECO:0007669"/>
    <property type="project" value="TreeGrafter"/>
</dbReference>
<dbReference type="SUPFAM" id="SSF53067">
    <property type="entry name" value="Actin-like ATPase domain"/>
    <property type="match status" value="2"/>
</dbReference>
<dbReference type="FunFam" id="3.30.420.40:FF:000008">
    <property type="entry name" value="Glycerol kinase"/>
    <property type="match status" value="1"/>
</dbReference>
<dbReference type="Pfam" id="PF00370">
    <property type="entry name" value="FGGY_N"/>
    <property type="match status" value="1"/>
</dbReference>
<evidence type="ECO:0000256" key="8">
    <source>
        <dbReference type="ARBA" id="ARBA00022840"/>
    </source>
</evidence>
<dbReference type="GO" id="GO:0004370">
    <property type="term" value="F:glycerol kinase activity"/>
    <property type="evidence" value="ECO:0007669"/>
    <property type="project" value="UniProtKB-EC"/>
</dbReference>
<dbReference type="FunFam" id="3.30.420.40:FF:000007">
    <property type="entry name" value="Glycerol kinase"/>
    <property type="match status" value="1"/>
</dbReference>
<dbReference type="GO" id="GO:0005524">
    <property type="term" value="F:ATP binding"/>
    <property type="evidence" value="ECO:0007669"/>
    <property type="project" value="UniProtKB-KW"/>
</dbReference>
<dbReference type="CDD" id="cd07786">
    <property type="entry name" value="FGGY_EcGK_like"/>
    <property type="match status" value="1"/>
</dbReference>
<reference evidence="15 16" key="1">
    <citation type="journal article" date="2013" name="Int. J. Syst. Evol. Microbiol.">
        <title>Ilumatobacter nonamiense sp. nov. and Ilumatobacter coccineum sp. nov., isolated from seashore sand.</title>
        <authorList>
            <person name="Matsumoto A."/>
            <person name="Kasai H."/>
            <person name="Matsuo Y."/>
            <person name="Shizuri Y."/>
            <person name="Ichikawa N."/>
            <person name="Fujita N."/>
            <person name="Omura S."/>
            <person name="Takahashi Y."/>
        </authorList>
    </citation>
    <scope>NUCLEOTIDE SEQUENCE [LARGE SCALE GENOMIC DNA]</scope>
    <source>
        <strain evidence="16">NBRC 103263 / KCTC 29153 / YM16-304</strain>
    </source>
</reference>
<gene>
    <name evidence="15" type="primary">glpK</name>
    <name evidence="15" type="ORF">YM304_19210</name>
</gene>
<keyword evidence="8" id="KW-0067">ATP-binding</keyword>
<comment type="function">
    <text evidence="11">Key enzyme in the regulation of glycerol uptake and metabolism. Catalyzes the phosphorylation of glycerol to yield sn-glycerol 3-phosphate.</text>
</comment>
<evidence type="ECO:0000256" key="3">
    <source>
        <dbReference type="ARBA" id="ARBA00012099"/>
    </source>
</evidence>
<dbReference type="PROSITE" id="PS00445">
    <property type="entry name" value="FGGY_KINASES_2"/>
    <property type="match status" value="1"/>
</dbReference>
<dbReference type="Gene3D" id="3.30.420.40">
    <property type="match status" value="2"/>
</dbReference>
<keyword evidence="7" id="KW-0319">Glycerol metabolism</keyword>
<dbReference type="Pfam" id="PF02782">
    <property type="entry name" value="FGGY_C"/>
    <property type="match status" value="1"/>
</dbReference>
<evidence type="ECO:0000259" key="14">
    <source>
        <dbReference type="Pfam" id="PF02782"/>
    </source>
</evidence>
<evidence type="ECO:0000256" key="7">
    <source>
        <dbReference type="ARBA" id="ARBA00022798"/>
    </source>
</evidence>
<evidence type="ECO:0000256" key="11">
    <source>
        <dbReference type="ARBA" id="ARBA00054633"/>
    </source>
</evidence>
<dbReference type="EC" id="2.7.1.30" evidence="3"/>
<proteinExistence type="inferred from homology"/>
<dbReference type="NCBIfam" id="NF000756">
    <property type="entry name" value="PRK00047.1"/>
    <property type="match status" value="1"/>
</dbReference>